<gene>
    <name evidence="4" type="primary">Aste57867_24958</name>
    <name evidence="3" type="ORF">As57867_024880</name>
    <name evidence="4" type="ORF">ASTE57867_24958</name>
</gene>
<dbReference type="Gene3D" id="1.10.1040.10">
    <property type="entry name" value="N-(1-d-carboxylethyl)-l-norvaline Dehydrogenase, domain 2"/>
    <property type="match status" value="1"/>
</dbReference>
<evidence type="ECO:0000256" key="1">
    <source>
        <dbReference type="SAM" id="Phobius"/>
    </source>
</evidence>
<dbReference type="OrthoDB" id="64577at2759"/>
<sequence>MAKDTTEADAGRRANVAIVVNTDSTTTKRHVNLARYLSACMTEGGWCDKVHLVSVSTPTDSKAATAATPATFQARRRDGALISSKDVVQTSDLSVLKACDAVYLCVDVLHLSHFAGVVAKALEQGSKKKNEKHVIVHLETSLKRVEGFEKSHFPDKIVLHGGACFDVVEDTHGILTPLSRGAVFIERLPKEKEYALFCLDIIQSCALEIISRRNLRAIHWSNAMITSLYAICALTNLSVTDALRDRKCRLLYADMIHEILAVLNSVAKDKHWALDQSAHCFLPIPSILALLPLPNFLFGLVVKLFDFGVTAGTSSNDKPLMTTDLGHGLSTEIAYEYEDVMDLASRYYVKLHTLPQIQTLVVQAAKTKNGSPALSSAVLYSTIQPSAASRQHSTWFVLKLVLTLVLTAGLICMLR</sequence>
<reference evidence="4 5" key="1">
    <citation type="submission" date="2019-03" db="EMBL/GenBank/DDBJ databases">
        <authorList>
            <person name="Gaulin E."/>
            <person name="Dumas B."/>
        </authorList>
    </citation>
    <scope>NUCLEOTIDE SEQUENCE [LARGE SCALE GENOMIC DNA]</scope>
    <source>
        <strain evidence="4">CBS 568.67</strain>
    </source>
</reference>
<feature type="transmembrane region" description="Helical" evidence="1">
    <location>
        <begin position="395"/>
        <end position="414"/>
    </location>
</feature>
<dbReference type="AlphaFoldDB" id="A0A485LSK1"/>
<accession>A0A485LSK1</accession>
<keyword evidence="5" id="KW-1185">Reference proteome</keyword>
<organism evidence="4 5">
    <name type="scientific">Aphanomyces stellatus</name>
    <dbReference type="NCBI Taxonomy" id="120398"/>
    <lineage>
        <taxon>Eukaryota</taxon>
        <taxon>Sar</taxon>
        <taxon>Stramenopiles</taxon>
        <taxon>Oomycota</taxon>
        <taxon>Saprolegniomycetes</taxon>
        <taxon>Saprolegniales</taxon>
        <taxon>Verrucalvaceae</taxon>
        <taxon>Aphanomyces</taxon>
    </lineage>
</organism>
<keyword evidence="1" id="KW-1133">Transmembrane helix</keyword>
<evidence type="ECO:0000313" key="3">
    <source>
        <dbReference type="EMBL" id="KAF0682945.1"/>
    </source>
</evidence>
<protein>
    <submittedName>
        <fullName evidence="4">Aste57867_24958 protein</fullName>
    </submittedName>
</protein>
<dbReference type="Proteomes" id="UP000332933">
    <property type="component" value="Unassembled WGS sequence"/>
</dbReference>
<keyword evidence="1" id="KW-0472">Membrane</keyword>
<evidence type="ECO:0000313" key="5">
    <source>
        <dbReference type="Proteomes" id="UP000332933"/>
    </source>
</evidence>
<dbReference type="Pfam" id="PF08546">
    <property type="entry name" value="ApbA_C"/>
    <property type="match status" value="1"/>
</dbReference>
<proteinExistence type="predicted"/>
<dbReference type="EMBL" id="CAADRA010007504">
    <property type="protein sequence ID" value="VFU01589.1"/>
    <property type="molecule type" value="Genomic_DNA"/>
</dbReference>
<keyword evidence="1" id="KW-0812">Transmembrane</keyword>
<dbReference type="EMBL" id="VJMH01007478">
    <property type="protein sequence ID" value="KAF0682945.1"/>
    <property type="molecule type" value="Genomic_DNA"/>
</dbReference>
<evidence type="ECO:0000313" key="4">
    <source>
        <dbReference type="EMBL" id="VFU01589.1"/>
    </source>
</evidence>
<name>A0A485LSK1_9STRA</name>
<reference evidence="3" key="2">
    <citation type="submission" date="2019-06" db="EMBL/GenBank/DDBJ databases">
        <title>Genomics analysis of Aphanomyces spp. identifies a new class of oomycete effector associated with host adaptation.</title>
        <authorList>
            <person name="Gaulin E."/>
        </authorList>
    </citation>
    <scope>NUCLEOTIDE SEQUENCE</scope>
    <source>
        <strain evidence="3">CBS 578.67</strain>
    </source>
</reference>
<evidence type="ECO:0000259" key="2">
    <source>
        <dbReference type="Pfam" id="PF08546"/>
    </source>
</evidence>
<feature type="domain" description="Ketopantoate reductase C-terminal" evidence="2">
    <location>
        <begin position="214"/>
        <end position="361"/>
    </location>
</feature>
<dbReference type="InterPro" id="IPR013328">
    <property type="entry name" value="6PGD_dom2"/>
</dbReference>
<dbReference type="InterPro" id="IPR013752">
    <property type="entry name" value="KPA_reductase"/>
</dbReference>